<dbReference type="AlphaFoldDB" id="A0A090WDG1"/>
<dbReference type="EC" id="5.2.1.8" evidence="3 6"/>
<comment type="similarity">
    <text evidence="2">Belongs to the cyclophilin-type PPIase family.</text>
</comment>
<dbReference type="PROSITE" id="PS50059">
    <property type="entry name" value="FKBP_PPIASE"/>
    <property type="match status" value="1"/>
</dbReference>
<proteinExistence type="inferred from homology"/>
<evidence type="ECO:0000256" key="4">
    <source>
        <dbReference type="ARBA" id="ARBA00023110"/>
    </source>
</evidence>
<dbReference type="InterPro" id="IPR001179">
    <property type="entry name" value="PPIase_FKBP_dom"/>
</dbReference>
<name>A0A090WDG1_NONUL</name>
<evidence type="ECO:0000256" key="5">
    <source>
        <dbReference type="ARBA" id="ARBA00023235"/>
    </source>
</evidence>
<dbReference type="PANTHER" id="PTHR45625:SF4">
    <property type="entry name" value="PEPTIDYLPROLYL ISOMERASE DOMAIN AND WD REPEAT-CONTAINING PROTEIN 1"/>
    <property type="match status" value="1"/>
</dbReference>
<accession>A0A090WDG1</accession>
<evidence type="ECO:0000313" key="9">
    <source>
        <dbReference type="EMBL" id="GAL75045.1"/>
    </source>
</evidence>
<dbReference type="GO" id="GO:0006457">
    <property type="term" value="P:protein folding"/>
    <property type="evidence" value="ECO:0007669"/>
    <property type="project" value="InterPro"/>
</dbReference>
<dbReference type="GO" id="GO:0003755">
    <property type="term" value="F:peptidyl-prolyl cis-trans isomerase activity"/>
    <property type="evidence" value="ECO:0007669"/>
    <property type="project" value="UniProtKB-KW"/>
</dbReference>
<dbReference type="Pfam" id="PF00254">
    <property type="entry name" value="FKBP_C"/>
    <property type="match status" value="1"/>
</dbReference>
<evidence type="ECO:0000259" key="7">
    <source>
        <dbReference type="PROSITE" id="PS50059"/>
    </source>
</evidence>
<evidence type="ECO:0000256" key="3">
    <source>
        <dbReference type="ARBA" id="ARBA00013194"/>
    </source>
</evidence>
<dbReference type="Gene3D" id="2.40.100.10">
    <property type="entry name" value="Cyclophilin-like"/>
    <property type="match status" value="1"/>
</dbReference>
<evidence type="ECO:0000256" key="6">
    <source>
        <dbReference type="PROSITE-ProRule" id="PRU00277"/>
    </source>
</evidence>
<protein>
    <recommendedName>
        <fullName evidence="3 6">peptidylprolyl isomerase</fullName>
        <ecNumber evidence="3 6">5.2.1.8</ecNumber>
    </recommendedName>
</protein>
<dbReference type="PANTHER" id="PTHR45625">
    <property type="entry name" value="PEPTIDYL-PROLYL CIS-TRANS ISOMERASE-RELATED"/>
    <property type="match status" value="1"/>
</dbReference>
<evidence type="ECO:0000256" key="2">
    <source>
        <dbReference type="ARBA" id="ARBA00007365"/>
    </source>
</evidence>
<dbReference type="InterPro" id="IPR044666">
    <property type="entry name" value="Cyclophilin_A-like"/>
</dbReference>
<dbReference type="InterPro" id="IPR002130">
    <property type="entry name" value="Cyclophilin-type_PPIase_dom"/>
</dbReference>
<dbReference type="PROSITE" id="PS50072">
    <property type="entry name" value="CSA_PPIASE_2"/>
    <property type="match status" value="1"/>
</dbReference>
<organism evidence="9 10">
    <name type="scientific">Nonlabens ulvanivorans</name>
    <name type="common">Persicivirga ulvanivorans</name>
    <dbReference type="NCBI Taxonomy" id="906888"/>
    <lineage>
        <taxon>Bacteria</taxon>
        <taxon>Pseudomonadati</taxon>
        <taxon>Bacteroidota</taxon>
        <taxon>Flavobacteriia</taxon>
        <taxon>Flavobacteriales</taxon>
        <taxon>Flavobacteriaceae</taxon>
        <taxon>Nonlabens</taxon>
    </lineage>
</organism>
<comment type="caution">
    <text evidence="9">The sequence shown here is derived from an EMBL/GenBank/DDBJ whole genome shotgun (WGS) entry which is preliminary data.</text>
</comment>
<keyword evidence="4 6" id="KW-0697">Rotamase</keyword>
<dbReference type="InterPro" id="IPR046357">
    <property type="entry name" value="PPIase_dom_sf"/>
</dbReference>
<dbReference type="Gene3D" id="3.10.50.40">
    <property type="match status" value="1"/>
</dbReference>
<dbReference type="Proteomes" id="UP000029647">
    <property type="component" value="Unassembled WGS sequence"/>
</dbReference>
<reference evidence="9 10" key="1">
    <citation type="journal article" date="2014" name="Genome Announc.">
        <title>Draft Genome Sequences of Marine Flavobacterium Nonlabens Strains NR17, NR24, NR27, NR32, NR33, and Ara13.</title>
        <authorList>
            <person name="Nakanishi M."/>
            <person name="Meirelles P."/>
            <person name="Suzuki R."/>
            <person name="Takatani N."/>
            <person name="Mino S."/>
            <person name="Suda W."/>
            <person name="Oshima K."/>
            <person name="Hattori M."/>
            <person name="Ohkuma M."/>
            <person name="Hosokawa M."/>
            <person name="Miyashita K."/>
            <person name="Thompson F.L."/>
            <person name="Niwa A."/>
            <person name="Sawabe T."/>
            <person name="Sawabe T."/>
        </authorList>
    </citation>
    <scope>NUCLEOTIDE SEQUENCE [LARGE SCALE GENOMIC DNA]</scope>
    <source>
        <strain evidence="10">JCM19275</strain>
    </source>
</reference>
<sequence>MRIFVALKKEDMQEGIYAKFNTTKGSILIQLHHDKTPGTVGNFVALAEGNLENDAKPQGTPYYDGLTFHRVIPDFMVQGGDPQGSGAGGPGYKFDDEFHPELRHDGPGVLSMANAGPGTNGSQFFITHVETAWLDDKHTVFGKVVEGQDVVDAIAQGDSIETVEIIREGEAAQSFNAVEEFRQFEGAAKLREEQARKQAEQDLDEIAAGFDKTESGLRYKIIQEGNGAQAENGKTVSVHYKGMLPNGKVFDSSFERKQPIDFQLGAGQVIAGWDEGIALLKVGDKARLVIPSHIGYGSAGAGGVIPPNATLVFDVELVGVK</sequence>
<dbReference type="InterPro" id="IPR029000">
    <property type="entry name" value="Cyclophilin-like_dom_sf"/>
</dbReference>
<evidence type="ECO:0000256" key="1">
    <source>
        <dbReference type="ARBA" id="ARBA00000971"/>
    </source>
</evidence>
<comment type="catalytic activity">
    <reaction evidence="1 6">
        <text>[protein]-peptidylproline (omega=180) = [protein]-peptidylproline (omega=0)</text>
        <dbReference type="Rhea" id="RHEA:16237"/>
        <dbReference type="Rhea" id="RHEA-COMP:10747"/>
        <dbReference type="Rhea" id="RHEA-COMP:10748"/>
        <dbReference type="ChEBI" id="CHEBI:83833"/>
        <dbReference type="ChEBI" id="CHEBI:83834"/>
        <dbReference type="EC" id="5.2.1.8"/>
    </reaction>
</comment>
<dbReference type="PROSITE" id="PS00170">
    <property type="entry name" value="CSA_PPIASE_1"/>
    <property type="match status" value="1"/>
</dbReference>
<evidence type="ECO:0000259" key="8">
    <source>
        <dbReference type="PROSITE" id="PS50072"/>
    </source>
</evidence>
<feature type="domain" description="PPIase FKBP-type" evidence="7">
    <location>
        <begin position="233"/>
        <end position="321"/>
    </location>
</feature>
<keyword evidence="5 6" id="KW-0413">Isomerase</keyword>
<dbReference type="CDD" id="cd00317">
    <property type="entry name" value="cyclophilin"/>
    <property type="match status" value="1"/>
</dbReference>
<dbReference type="Pfam" id="PF00160">
    <property type="entry name" value="Pro_isomerase"/>
    <property type="match status" value="1"/>
</dbReference>
<feature type="domain" description="PPIase cyclophilin-type" evidence="8">
    <location>
        <begin position="25"/>
        <end position="156"/>
    </location>
</feature>
<dbReference type="FunFam" id="3.10.50.40:FF:000047">
    <property type="entry name" value="Peptidylprolyl isomerase"/>
    <property type="match status" value="1"/>
</dbReference>
<dbReference type="SUPFAM" id="SSF54534">
    <property type="entry name" value="FKBP-like"/>
    <property type="match status" value="1"/>
</dbReference>
<dbReference type="SUPFAM" id="SSF50891">
    <property type="entry name" value="Cyclophilin-like"/>
    <property type="match status" value="1"/>
</dbReference>
<dbReference type="PRINTS" id="PR00153">
    <property type="entry name" value="CSAPPISMRASE"/>
</dbReference>
<dbReference type="EMBL" id="BBNT01000003">
    <property type="protein sequence ID" value="GAL75045.1"/>
    <property type="molecule type" value="Genomic_DNA"/>
</dbReference>
<evidence type="ECO:0000313" key="10">
    <source>
        <dbReference type="Proteomes" id="UP000029647"/>
    </source>
</evidence>
<gene>
    <name evidence="9" type="ORF">JCM19275_1084</name>
</gene>
<dbReference type="InterPro" id="IPR020892">
    <property type="entry name" value="Cyclophilin-type_PPIase_CS"/>
</dbReference>